<protein>
    <submittedName>
        <fullName evidence="2">Uncharacterized protein</fullName>
    </submittedName>
</protein>
<dbReference type="AlphaFoldDB" id="A0A6B0XYD7"/>
<dbReference type="EMBL" id="VXRY01000042">
    <property type="protein sequence ID" value="MXY32672.1"/>
    <property type="molecule type" value="Genomic_DNA"/>
</dbReference>
<keyword evidence="1" id="KW-0812">Transmembrane</keyword>
<keyword evidence="1" id="KW-0472">Membrane</keyword>
<evidence type="ECO:0000256" key="1">
    <source>
        <dbReference type="SAM" id="Phobius"/>
    </source>
</evidence>
<reference evidence="2" key="1">
    <citation type="submission" date="2019-09" db="EMBL/GenBank/DDBJ databases">
        <title>Characterisation of the sponge microbiome using genome-centric metagenomics.</title>
        <authorList>
            <person name="Engelberts J.P."/>
            <person name="Robbins S.J."/>
            <person name="De Goeij J.M."/>
            <person name="Aranda M."/>
            <person name="Bell S.C."/>
            <person name="Webster N.S."/>
        </authorList>
    </citation>
    <scope>NUCLEOTIDE SEQUENCE</scope>
    <source>
        <strain evidence="2">SB0664_bin_43</strain>
    </source>
</reference>
<proteinExistence type="predicted"/>
<organism evidence="2">
    <name type="scientific">Boseongicola sp. SB0664_bin_43</name>
    <dbReference type="NCBI Taxonomy" id="2604844"/>
    <lineage>
        <taxon>Bacteria</taxon>
        <taxon>Pseudomonadati</taxon>
        <taxon>Pseudomonadota</taxon>
        <taxon>Alphaproteobacteria</taxon>
        <taxon>Rhodobacterales</taxon>
        <taxon>Paracoccaceae</taxon>
        <taxon>Boseongicola</taxon>
    </lineage>
</organism>
<evidence type="ECO:0000313" key="2">
    <source>
        <dbReference type="EMBL" id="MXY32672.1"/>
    </source>
</evidence>
<feature type="transmembrane region" description="Helical" evidence="1">
    <location>
        <begin position="20"/>
        <end position="38"/>
    </location>
</feature>
<accession>A0A6B0XYD7</accession>
<sequence length="225" mass="25617">MTHQYPRWASPLGVKLTDWVAVIAFILSVGGLLWTGIARQLYPSTDVSFPEEIQLQCTQYDGEQKRCIPDSSIVLVGDLFSIWNDSTFSTKPQILKRIHATITSDNIGKFPFFWKYFTEIVDSANKHKGNSGRAILYYGDLRNVEVEFSQDQVADGNSITWATLTDLIVADDISVEFLLDFAYGDDKNARCSLMFRQEDISDLKNQDYPYHYIIANSVCEELTDK</sequence>
<keyword evidence="1" id="KW-1133">Transmembrane helix</keyword>
<comment type="caution">
    <text evidence="2">The sequence shown here is derived from an EMBL/GenBank/DDBJ whole genome shotgun (WGS) entry which is preliminary data.</text>
</comment>
<name>A0A6B0XYD7_9RHOB</name>
<gene>
    <name evidence="2" type="ORF">F4Y60_00990</name>
</gene>